<feature type="compositionally biased region" description="Low complexity" evidence="1">
    <location>
        <begin position="463"/>
        <end position="486"/>
    </location>
</feature>
<feature type="compositionally biased region" description="Polar residues" evidence="1">
    <location>
        <begin position="427"/>
        <end position="447"/>
    </location>
</feature>
<organism evidence="2 3">
    <name type="scientific">Trametes cubensis</name>
    <dbReference type="NCBI Taxonomy" id="1111947"/>
    <lineage>
        <taxon>Eukaryota</taxon>
        <taxon>Fungi</taxon>
        <taxon>Dikarya</taxon>
        <taxon>Basidiomycota</taxon>
        <taxon>Agaricomycotina</taxon>
        <taxon>Agaricomycetes</taxon>
        <taxon>Polyporales</taxon>
        <taxon>Polyporaceae</taxon>
        <taxon>Trametes</taxon>
    </lineage>
</organism>
<comment type="caution">
    <text evidence="2">The sequence shown here is derived from an EMBL/GenBank/DDBJ whole genome shotgun (WGS) entry which is preliminary data.</text>
</comment>
<evidence type="ECO:0000256" key="1">
    <source>
        <dbReference type="SAM" id="MobiDB-lite"/>
    </source>
</evidence>
<proteinExistence type="predicted"/>
<evidence type="ECO:0000313" key="2">
    <source>
        <dbReference type="EMBL" id="KAJ8494711.1"/>
    </source>
</evidence>
<dbReference type="Proteomes" id="UP001215151">
    <property type="component" value="Unassembled WGS sequence"/>
</dbReference>
<reference evidence="2" key="1">
    <citation type="submission" date="2022-11" db="EMBL/GenBank/DDBJ databases">
        <title>Genome Sequence of Cubamyces cubensis.</title>
        <authorList>
            <person name="Buettner E."/>
        </authorList>
    </citation>
    <scope>NUCLEOTIDE SEQUENCE</scope>
    <source>
        <strain evidence="2">MPL-01</strain>
    </source>
</reference>
<keyword evidence="3" id="KW-1185">Reference proteome</keyword>
<feature type="compositionally biased region" description="Low complexity" evidence="1">
    <location>
        <begin position="215"/>
        <end position="245"/>
    </location>
</feature>
<dbReference type="Gene3D" id="1.10.220.150">
    <property type="entry name" value="Arf GTPase activating protein"/>
    <property type="match status" value="1"/>
</dbReference>
<accession>A0AAD7U184</accession>
<gene>
    <name evidence="2" type="ORF">ONZ51_g2187</name>
</gene>
<feature type="compositionally biased region" description="Low complexity" evidence="1">
    <location>
        <begin position="409"/>
        <end position="425"/>
    </location>
</feature>
<feature type="compositionally biased region" description="Low complexity" evidence="1">
    <location>
        <begin position="497"/>
        <end position="515"/>
    </location>
</feature>
<sequence length="532" mass="56838">MAERHTQRQLREYPSQDGHTHFQGVGAVGLWTGYSWVTSVCPQEEPDLGFVDEGASGGECDSTFATTPWRPAHRWFRGALSTFRLFMKTMGNVKSNAHYNPDEIRNPPPTNMIESERDSDLEKYIRSKYEYKSFRPRTAKVAELLGPSRSAASRQAALAEPPRSKTVPVPTSSTTTSSATTVAARPAPAIAQSSSTASSISQTQSQFRSVSQPVAPSQTQLSSQTLQQPQQQAQQQLQQPPQQSSNPLWNDLAQLQAPATNSSLPLQYASPATTQPISIPTMSTGLTAPNAYGGLSVSPNSPFPSLLQQHSPGGMFPGGQLRSMSLNTGLSVGGGMGYGAGTSPGMMGSSPMLHPQPTLGGGLSAPMSMLPQNTTPSPSPFTPQPLPQTGYGMQQQPLQTGASTFAPSSFGQQQNQPFLQSQPQGSPMFNPSQQLPYGSGSSPMFQSQPLGQGQMPMLQQQMQGMSMGGSYLQAQQPQQPYGAQPSFMGAPSPTPYGQPQGSFQQQPQQQMYGQGSAFGGTGWQPQQQWGGM</sequence>
<dbReference type="InterPro" id="IPR038508">
    <property type="entry name" value="ArfGAP_dom_sf"/>
</dbReference>
<feature type="compositionally biased region" description="Low complexity" evidence="1">
    <location>
        <begin position="148"/>
        <end position="206"/>
    </location>
</feature>
<feature type="region of interest" description="Disordered" evidence="1">
    <location>
        <begin position="463"/>
        <end position="532"/>
    </location>
</feature>
<protein>
    <recommendedName>
        <fullName evidence="4">Arf-GAP domain-containing protein</fullName>
    </recommendedName>
</protein>
<name>A0AAD7U184_9APHY</name>
<feature type="region of interest" description="Disordered" evidence="1">
    <location>
        <begin position="98"/>
        <end position="118"/>
    </location>
</feature>
<dbReference type="AlphaFoldDB" id="A0AAD7U184"/>
<evidence type="ECO:0008006" key="4">
    <source>
        <dbReference type="Google" id="ProtNLM"/>
    </source>
</evidence>
<feature type="compositionally biased region" description="Low complexity" evidence="1">
    <location>
        <begin position="523"/>
        <end position="532"/>
    </location>
</feature>
<feature type="region of interest" description="Disordered" evidence="1">
    <location>
        <begin position="401"/>
        <end position="451"/>
    </location>
</feature>
<dbReference type="EMBL" id="JAPEVG010000033">
    <property type="protein sequence ID" value="KAJ8494711.1"/>
    <property type="molecule type" value="Genomic_DNA"/>
</dbReference>
<feature type="region of interest" description="Disordered" evidence="1">
    <location>
        <begin position="145"/>
        <end position="248"/>
    </location>
</feature>
<evidence type="ECO:0000313" key="3">
    <source>
        <dbReference type="Proteomes" id="UP001215151"/>
    </source>
</evidence>